<evidence type="ECO:0000256" key="4">
    <source>
        <dbReference type="ARBA" id="ARBA00013346"/>
    </source>
</evidence>
<dbReference type="RefSeq" id="WP_393166207.1">
    <property type="nucleotide sequence ID" value="NZ_JBICRM010000008.1"/>
</dbReference>
<proteinExistence type="inferred from homology"/>
<dbReference type="InterPro" id="IPR000682">
    <property type="entry name" value="PCMT"/>
</dbReference>
<evidence type="ECO:0000256" key="5">
    <source>
        <dbReference type="ARBA" id="ARBA00022490"/>
    </source>
</evidence>
<organism evidence="12 13">
    <name type="scientific">Nonomuraea marmarensis</name>
    <dbReference type="NCBI Taxonomy" id="3351344"/>
    <lineage>
        <taxon>Bacteria</taxon>
        <taxon>Bacillati</taxon>
        <taxon>Actinomycetota</taxon>
        <taxon>Actinomycetes</taxon>
        <taxon>Streptosporangiales</taxon>
        <taxon>Streptosporangiaceae</taxon>
        <taxon>Nonomuraea</taxon>
    </lineage>
</organism>
<evidence type="ECO:0000256" key="6">
    <source>
        <dbReference type="ARBA" id="ARBA00022603"/>
    </source>
</evidence>
<evidence type="ECO:0000256" key="2">
    <source>
        <dbReference type="ARBA" id="ARBA00005369"/>
    </source>
</evidence>
<comment type="subcellular location">
    <subcellularLocation>
        <location evidence="1">Cytoplasm</location>
    </subcellularLocation>
</comment>
<dbReference type="EMBL" id="JBICRM010000008">
    <property type="protein sequence ID" value="MFG1704779.1"/>
    <property type="molecule type" value="Genomic_DNA"/>
</dbReference>
<dbReference type="Gene3D" id="3.40.50.150">
    <property type="entry name" value="Vaccinia Virus protein VP39"/>
    <property type="match status" value="1"/>
</dbReference>
<keyword evidence="7" id="KW-0808">Transferase</keyword>
<sequence>MLEAAEIGEGDKVLEIGTGTGYSTALMCHRLGDHAVTSIEFDPVVADRANVALTVAGYMPALVQGDGLLGYEPNAPYDRLIATCSVRTIPPAWLRQISEGGTITAPMLGWTGGVAFAHLRVAADETASGRFLNDDVYFMPARPHAAPPLETMEMGIGEVSTTAIDPSLLKGDTALFVAQLAVPQAQHGWAGEILTLHDVEMGSHADVRPSEGGEWLVHQYGPQRLWDRVERAIETWQEAGQPHQSGFGLTVTPERQSVWLGNPDGPSWKLPT</sequence>
<reference evidence="12 13" key="1">
    <citation type="submission" date="2024-10" db="EMBL/GenBank/DDBJ databases">
        <authorList>
            <person name="Topkara A.R."/>
            <person name="Saygin H."/>
        </authorList>
    </citation>
    <scope>NUCLEOTIDE SEQUENCE [LARGE SCALE GENOMIC DNA]</scope>
    <source>
        <strain evidence="12 13">M3C6</strain>
    </source>
</reference>
<dbReference type="PANTHER" id="PTHR11579:SF0">
    <property type="entry name" value="PROTEIN-L-ISOASPARTATE(D-ASPARTATE) O-METHYLTRANSFERASE"/>
    <property type="match status" value="1"/>
</dbReference>
<dbReference type="CDD" id="cd02440">
    <property type="entry name" value="AdoMet_MTases"/>
    <property type="match status" value="1"/>
</dbReference>
<dbReference type="GO" id="GO:0032259">
    <property type="term" value="P:methylation"/>
    <property type="evidence" value="ECO:0007669"/>
    <property type="project" value="UniProtKB-KW"/>
</dbReference>
<keyword evidence="6 12" id="KW-0489">Methyltransferase</keyword>
<evidence type="ECO:0000256" key="9">
    <source>
        <dbReference type="ARBA" id="ARBA00030757"/>
    </source>
</evidence>
<accession>A0ABW7ABQ9</accession>
<comment type="similarity">
    <text evidence="2">Belongs to the methyltransferase superfamily. L-isoaspartyl/D-aspartyl protein methyltransferase family.</text>
</comment>
<comment type="caution">
    <text evidence="12">The sequence shown here is derived from an EMBL/GenBank/DDBJ whole genome shotgun (WGS) entry which is preliminary data.</text>
</comment>
<keyword evidence="8" id="KW-0949">S-adenosyl-L-methionine</keyword>
<protein>
    <recommendedName>
        <fullName evidence="4">Protein-L-isoaspartate O-methyltransferase</fullName>
        <ecNumber evidence="3">2.1.1.77</ecNumber>
    </recommendedName>
    <alternativeName>
        <fullName evidence="11">L-isoaspartyl protein carboxyl methyltransferase</fullName>
    </alternativeName>
    <alternativeName>
        <fullName evidence="9">Protein L-isoaspartyl methyltransferase</fullName>
    </alternativeName>
    <alternativeName>
        <fullName evidence="10">Protein-beta-aspartate methyltransferase</fullName>
    </alternativeName>
</protein>
<dbReference type="SUPFAM" id="SSF53335">
    <property type="entry name" value="S-adenosyl-L-methionine-dependent methyltransferases"/>
    <property type="match status" value="1"/>
</dbReference>
<evidence type="ECO:0000256" key="10">
    <source>
        <dbReference type="ARBA" id="ARBA00031323"/>
    </source>
</evidence>
<evidence type="ECO:0000256" key="8">
    <source>
        <dbReference type="ARBA" id="ARBA00022691"/>
    </source>
</evidence>
<evidence type="ECO:0000256" key="1">
    <source>
        <dbReference type="ARBA" id="ARBA00004496"/>
    </source>
</evidence>
<dbReference type="Proteomes" id="UP001603978">
    <property type="component" value="Unassembled WGS sequence"/>
</dbReference>
<dbReference type="Pfam" id="PF01135">
    <property type="entry name" value="PCMT"/>
    <property type="match status" value="1"/>
</dbReference>
<keyword evidence="13" id="KW-1185">Reference proteome</keyword>
<evidence type="ECO:0000256" key="7">
    <source>
        <dbReference type="ARBA" id="ARBA00022679"/>
    </source>
</evidence>
<keyword evidence="5" id="KW-0963">Cytoplasm</keyword>
<dbReference type="EC" id="2.1.1.77" evidence="3"/>
<evidence type="ECO:0000313" key="13">
    <source>
        <dbReference type="Proteomes" id="UP001603978"/>
    </source>
</evidence>
<evidence type="ECO:0000256" key="11">
    <source>
        <dbReference type="ARBA" id="ARBA00031350"/>
    </source>
</evidence>
<dbReference type="GO" id="GO:0008168">
    <property type="term" value="F:methyltransferase activity"/>
    <property type="evidence" value="ECO:0007669"/>
    <property type="project" value="UniProtKB-KW"/>
</dbReference>
<name>A0ABW7ABQ9_9ACTN</name>
<gene>
    <name evidence="12" type="ORF">ACFLIM_16455</name>
</gene>
<dbReference type="PANTHER" id="PTHR11579">
    <property type="entry name" value="PROTEIN-L-ISOASPARTATE O-METHYLTRANSFERASE"/>
    <property type="match status" value="1"/>
</dbReference>
<evidence type="ECO:0000313" key="12">
    <source>
        <dbReference type="EMBL" id="MFG1704779.1"/>
    </source>
</evidence>
<evidence type="ECO:0000256" key="3">
    <source>
        <dbReference type="ARBA" id="ARBA00011890"/>
    </source>
</evidence>
<dbReference type="InterPro" id="IPR029063">
    <property type="entry name" value="SAM-dependent_MTases_sf"/>
</dbReference>